<sequence>MNRFYPYVLITTVIGLILFNMSIPGYVSAFGEKERTIRYYAQTSLDSQYISEMRVTKAVIKAIKNGEWVEISHPVPPTDVYIKLDNDKKYAIDHQMNIYDLKENKAILELPDKVVHQLTKDMKKLYSIHYGDLITWNEANSALPRYSSFTVLDLDTGRTFEVQRRAGSYHADVQPLTNEDTKIMKEIYRGTWSWDRRAILILTQDHKYAASMHGMPHGKGALQNGFPGHFCIHFQDSITHKSRKMDHAHSIMIKKAAGEWLDHTEKLSPAEIVDATVLSIHQHDWFILASVLDDKNRVLLKEKIKFLEEIDLVKRLSDLPADRDYDTKLYYPITVKLYIHRDTTGTESRQVTFQLYRGSIEEPWTVDLDNLMQQL</sequence>
<name>A0A5D4SKC7_9BACI</name>
<organism evidence="1 2">
    <name type="scientific">Sutcliffiella horikoshii</name>
    <dbReference type="NCBI Taxonomy" id="79883"/>
    <lineage>
        <taxon>Bacteria</taxon>
        <taxon>Bacillati</taxon>
        <taxon>Bacillota</taxon>
        <taxon>Bacilli</taxon>
        <taxon>Bacillales</taxon>
        <taxon>Bacillaceae</taxon>
        <taxon>Sutcliffiella</taxon>
    </lineage>
</organism>
<gene>
    <name evidence="1" type="ORF">FZC76_19200</name>
</gene>
<proteinExistence type="predicted"/>
<dbReference type="Proteomes" id="UP000322524">
    <property type="component" value="Unassembled WGS sequence"/>
</dbReference>
<accession>A0A5D4SKC7</accession>
<dbReference type="EMBL" id="VTEV01000009">
    <property type="protein sequence ID" value="TYS63619.1"/>
    <property type="molecule type" value="Genomic_DNA"/>
</dbReference>
<dbReference type="AlphaFoldDB" id="A0A5D4SKC7"/>
<dbReference type="RefSeq" id="WP_148989789.1">
    <property type="nucleotide sequence ID" value="NZ_VTEV01000009.1"/>
</dbReference>
<protein>
    <submittedName>
        <fullName evidence="1">Uncharacterized protein</fullName>
    </submittedName>
</protein>
<dbReference type="OrthoDB" id="529831at2"/>
<evidence type="ECO:0000313" key="1">
    <source>
        <dbReference type="EMBL" id="TYS63619.1"/>
    </source>
</evidence>
<comment type="caution">
    <text evidence="1">The sequence shown here is derived from an EMBL/GenBank/DDBJ whole genome shotgun (WGS) entry which is preliminary data.</text>
</comment>
<reference evidence="1 2" key="1">
    <citation type="submission" date="2019-08" db="EMBL/GenBank/DDBJ databases">
        <title>Bacillus genomes from the desert of Cuatro Cienegas, Coahuila.</title>
        <authorList>
            <person name="Olmedo-Alvarez G."/>
        </authorList>
    </citation>
    <scope>NUCLEOTIDE SEQUENCE [LARGE SCALE GENOMIC DNA]</scope>
    <source>
        <strain evidence="1 2">CH28_1T</strain>
    </source>
</reference>
<evidence type="ECO:0000313" key="2">
    <source>
        <dbReference type="Proteomes" id="UP000322524"/>
    </source>
</evidence>
<dbReference type="STRING" id="79883.GCA_001636495_02664"/>